<evidence type="ECO:0000313" key="2">
    <source>
        <dbReference type="Proteomes" id="UP001215598"/>
    </source>
</evidence>
<organism evidence="1 2">
    <name type="scientific">Mycena metata</name>
    <dbReference type="NCBI Taxonomy" id="1033252"/>
    <lineage>
        <taxon>Eukaryota</taxon>
        <taxon>Fungi</taxon>
        <taxon>Dikarya</taxon>
        <taxon>Basidiomycota</taxon>
        <taxon>Agaricomycotina</taxon>
        <taxon>Agaricomycetes</taxon>
        <taxon>Agaricomycetidae</taxon>
        <taxon>Agaricales</taxon>
        <taxon>Marasmiineae</taxon>
        <taxon>Mycenaceae</taxon>
        <taxon>Mycena</taxon>
    </lineage>
</organism>
<keyword evidence="2" id="KW-1185">Reference proteome</keyword>
<dbReference type="EMBL" id="JARKIB010000004">
    <property type="protein sequence ID" value="KAJ7781185.1"/>
    <property type="molecule type" value="Genomic_DNA"/>
</dbReference>
<name>A0AAD7NYY9_9AGAR</name>
<accession>A0AAD7NYY9</accession>
<comment type="caution">
    <text evidence="1">The sequence shown here is derived from an EMBL/GenBank/DDBJ whole genome shotgun (WGS) entry which is preliminary data.</text>
</comment>
<proteinExistence type="predicted"/>
<dbReference type="AlphaFoldDB" id="A0AAD7NYY9"/>
<reference evidence="1" key="1">
    <citation type="submission" date="2023-03" db="EMBL/GenBank/DDBJ databases">
        <title>Massive genome expansion in bonnet fungi (Mycena s.s.) driven by repeated elements and novel gene families across ecological guilds.</title>
        <authorList>
            <consortium name="Lawrence Berkeley National Laboratory"/>
            <person name="Harder C.B."/>
            <person name="Miyauchi S."/>
            <person name="Viragh M."/>
            <person name="Kuo A."/>
            <person name="Thoen E."/>
            <person name="Andreopoulos B."/>
            <person name="Lu D."/>
            <person name="Skrede I."/>
            <person name="Drula E."/>
            <person name="Henrissat B."/>
            <person name="Morin E."/>
            <person name="Kohler A."/>
            <person name="Barry K."/>
            <person name="LaButti K."/>
            <person name="Morin E."/>
            <person name="Salamov A."/>
            <person name="Lipzen A."/>
            <person name="Mereny Z."/>
            <person name="Hegedus B."/>
            <person name="Baldrian P."/>
            <person name="Stursova M."/>
            <person name="Weitz H."/>
            <person name="Taylor A."/>
            <person name="Grigoriev I.V."/>
            <person name="Nagy L.G."/>
            <person name="Martin F."/>
            <person name="Kauserud H."/>
        </authorList>
    </citation>
    <scope>NUCLEOTIDE SEQUENCE</scope>
    <source>
        <strain evidence="1">CBHHK182m</strain>
    </source>
</reference>
<evidence type="ECO:0000313" key="1">
    <source>
        <dbReference type="EMBL" id="KAJ7781185.1"/>
    </source>
</evidence>
<sequence length="471" mass="51985">MVTDFAVASALVESSSTRAYLFTILPLRSFACCSGDRFKFGDCMADRLEVLVPEDSLVQVNGNGASLKSLFLQRISSITTHMNPLDQLFIFIAAHGKEDEGEVLIGEQPLRITDVAAAIKNNAKTVLWSTACFSGKWLEGDVPWQGYVAAPSNEESDSLVASDSNYNRGGSSMLTTFASLAADQNIIIPLPYRSLSESARPPHYYEQPAPIKNTTDRADDANEYQQDLSCTYTVGDPSTQRPLPVPQLTSEVLNRFTLIRYTPSASTTTPKTVKSGSFRRRMEQLPPIPGLDVQALVEFGVKLLDVQVSSAHLVYLTGRLQKPDLTQEDACVLFSAFNHRRQCQLAVETYLSWVDWRSKKPPQWDFSGGAGALEREMVADDKEAAAWQSFFCWRPKVAGWRNLTWTDIRQQLALAWEGAGKPPFSSTQFLAVASTMDDIKKGEILISSPSMQAIVHLMSGIHHDSTSSPLS</sequence>
<dbReference type="Proteomes" id="UP001215598">
    <property type="component" value="Unassembled WGS sequence"/>
</dbReference>
<protein>
    <submittedName>
        <fullName evidence="1">Uncharacterized protein</fullName>
    </submittedName>
</protein>
<gene>
    <name evidence="1" type="ORF">B0H16DRAFT_1447701</name>
</gene>